<keyword evidence="9" id="KW-0175">Coiled coil</keyword>
<accession>A0A5S9IQD7</accession>
<evidence type="ECO:0000256" key="8">
    <source>
        <dbReference type="PROSITE-ProRule" id="PRU10141"/>
    </source>
</evidence>
<sequence length="1251" mass="141886">MDNKDVLFANKVLELRLIDQKKLKNCHTVQEQLKKQGKNFTLSQVTIKLGFITPQQALSIHNLIKEMGNQPLSNATHSDKITNTPPVSNIGNLPQLQNTDITMHDSPTAPPISHLSNGSALFTSSTVQSYPRATLDINDTFHHYIIEKKLGQGGMGAVYQVRDDRLGRSVALKVIIGSGALSEKQVQRFLTEARATASLKHPNIVEVYEIGSQPQNYFTMELVQGRSLSALIRSRNLTPQKAAIIMAKCSKAIHYAHKQGIIHRDIKPSNIMMERNKEPKIMDFGLAKDVESEEKVSTTGNVLGTLCYMSPEQANGKETDARSDIYSLGASLYEVLCKRPPFQGEDSMNLLCQVFTEDPIELRLLNPDIPKDLEAICLKCLHKKAEKRYQTAKQLADDLENFVHNRPVKAQPITRWIRIKKSIARNKMLTLFMLFAFASLSAIAVLAESGKREEFKARQTAEQQRQKALEAKKEAEDARVIAEEALKDAEEARFIAEEAQKEAERERRKAEEALYKASIGLAKGHNDNNRIADVNIALKQAKKSMPKAETFWEYRWQKNRQHYEQQQIFSQTIRKIDMSNNLLIAIDEEGAFLFDIEKKTTKLLFTGKYTKCCAISPDGLQVAVGDLFGSIFIWNTKTFEKKQINVAESKPKTHRGRFSNTGQQIQDLVFSSDGSKLLVARQTINEVRSENFTNFVQSLLVINTNSNTIVKRFSIPKEYLGMDTDRRDKLYRKFIDAHFVSCDFSSDQKIIIGAADDRYVYAYSKTKKTRFFGPHEARILSCKVHPKNSRLIASASGRTVHFWDYNIWNPLNRKRQKEQQSLKTLNTESRINSLDFSHDGTQIILGTENGQIHLWKIKIIKRNNKIELALSKNDMIFSGHTKVNTCIFANNKSIYSAGDGIKFWNTKIYKKPLKKSLKNAALFALFHNQKDTVITSSLTSVILLNSKSGEKAKVNNRHEVFMHLSNVSHAQISKKQILYTSGFDGSINVCDLQKFQRLQINSIMNKIKIAKFALVNNETQIIAVSDRAQIHILQLNDQGLIGKKKSYKINYFINNNPKFAKMQINERGNLTHISFNKKNLVAITTTNRWLYLFNTNTMQLENIFDVKSSNGKCFLEYDPQTKANYIFLSNQNKITKYKIVTDTLQKVAELVGHTLKVSHMAKDPNNGRMISCGEDGSIHFWPKTGTQIDKSRTINPYFTLTTSGVFTFCSFDRSGDKIVAVGGDDTHHFGGSSPFIMVWDASQPNELKKNK</sequence>
<keyword evidence="5 11" id="KW-0418">Kinase</keyword>
<dbReference type="InterPro" id="IPR000719">
    <property type="entry name" value="Prot_kinase_dom"/>
</dbReference>
<dbReference type="GO" id="GO:0004674">
    <property type="term" value="F:protein serine/threonine kinase activity"/>
    <property type="evidence" value="ECO:0007669"/>
    <property type="project" value="UniProtKB-KW"/>
</dbReference>
<feature type="repeat" description="WD" evidence="7">
    <location>
        <begin position="772"/>
        <end position="804"/>
    </location>
</feature>
<evidence type="ECO:0000256" key="9">
    <source>
        <dbReference type="SAM" id="Coils"/>
    </source>
</evidence>
<reference evidence="11 12" key="1">
    <citation type="submission" date="2019-08" db="EMBL/GenBank/DDBJ databases">
        <title>Complete genome sequence of Candidatus Uab amorphum.</title>
        <authorList>
            <person name="Shiratori T."/>
            <person name="Suzuki S."/>
            <person name="Kakizawa Y."/>
            <person name="Ishida K."/>
        </authorList>
    </citation>
    <scope>NUCLEOTIDE SEQUENCE [LARGE SCALE GENOMIC DNA]</scope>
    <source>
        <strain evidence="11 12">SRT547</strain>
    </source>
</reference>
<evidence type="ECO:0000256" key="3">
    <source>
        <dbReference type="ARBA" id="ARBA00022679"/>
    </source>
</evidence>
<dbReference type="Pfam" id="PF00069">
    <property type="entry name" value="Pkinase"/>
    <property type="match status" value="1"/>
</dbReference>
<keyword evidence="3" id="KW-0808">Transferase</keyword>
<dbReference type="KEGG" id="uam:UABAM_03126"/>
<dbReference type="InterPro" id="IPR001680">
    <property type="entry name" value="WD40_rpt"/>
</dbReference>
<protein>
    <recommendedName>
        <fullName evidence="1">non-specific serine/threonine protein kinase</fullName>
        <ecNumber evidence="1">2.7.11.1</ecNumber>
    </recommendedName>
</protein>
<gene>
    <name evidence="11" type="ORF">UABAM_03126</name>
</gene>
<organism evidence="11 12">
    <name type="scientific">Uabimicrobium amorphum</name>
    <dbReference type="NCBI Taxonomy" id="2596890"/>
    <lineage>
        <taxon>Bacteria</taxon>
        <taxon>Pseudomonadati</taxon>
        <taxon>Planctomycetota</taxon>
        <taxon>Candidatus Uabimicrobiia</taxon>
        <taxon>Candidatus Uabimicrobiales</taxon>
        <taxon>Candidatus Uabimicrobiaceae</taxon>
        <taxon>Candidatus Uabimicrobium</taxon>
    </lineage>
</organism>
<dbReference type="FunFam" id="1.10.510.10:FF:000021">
    <property type="entry name" value="Serine/threonine protein kinase"/>
    <property type="match status" value="1"/>
</dbReference>
<evidence type="ECO:0000256" key="5">
    <source>
        <dbReference type="ARBA" id="ARBA00022777"/>
    </source>
</evidence>
<feature type="repeat" description="WD" evidence="7">
    <location>
        <begin position="1150"/>
        <end position="1181"/>
    </location>
</feature>
<dbReference type="PROSITE" id="PS50082">
    <property type="entry name" value="WD_REPEATS_2"/>
    <property type="match status" value="3"/>
</dbReference>
<feature type="repeat" description="WD" evidence="7">
    <location>
        <begin position="824"/>
        <end position="858"/>
    </location>
</feature>
<dbReference type="PANTHER" id="PTHR43289:SF6">
    <property type="entry name" value="SERINE_THREONINE-PROTEIN KINASE NEKL-3"/>
    <property type="match status" value="1"/>
</dbReference>
<dbReference type="InterPro" id="IPR011009">
    <property type="entry name" value="Kinase-like_dom_sf"/>
</dbReference>
<dbReference type="PROSITE" id="PS50294">
    <property type="entry name" value="WD_REPEATS_REGION"/>
    <property type="match status" value="1"/>
</dbReference>
<dbReference type="SUPFAM" id="SSF50998">
    <property type="entry name" value="Quinoprotein alcohol dehydrogenase-like"/>
    <property type="match status" value="1"/>
</dbReference>
<dbReference type="SUPFAM" id="SSF82171">
    <property type="entry name" value="DPP6 N-terminal domain-like"/>
    <property type="match status" value="1"/>
</dbReference>
<feature type="coiled-coil region" evidence="9">
    <location>
        <begin position="458"/>
        <end position="516"/>
    </location>
</feature>
<dbReference type="RefSeq" id="WP_151968898.1">
    <property type="nucleotide sequence ID" value="NZ_AP019860.1"/>
</dbReference>
<dbReference type="OrthoDB" id="500858at2"/>
<evidence type="ECO:0000259" key="10">
    <source>
        <dbReference type="PROSITE" id="PS50011"/>
    </source>
</evidence>
<dbReference type="SMART" id="SM00220">
    <property type="entry name" value="S_TKc"/>
    <property type="match status" value="1"/>
</dbReference>
<evidence type="ECO:0000313" key="12">
    <source>
        <dbReference type="Proteomes" id="UP000326354"/>
    </source>
</evidence>
<evidence type="ECO:0000256" key="2">
    <source>
        <dbReference type="ARBA" id="ARBA00022527"/>
    </source>
</evidence>
<evidence type="ECO:0000313" key="11">
    <source>
        <dbReference type="EMBL" id="BBM84765.1"/>
    </source>
</evidence>
<feature type="binding site" evidence="8">
    <location>
        <position position="173"/>
    </location>
    <ligand>
        <name>ATP</name>
        <dbReference type="ChEBI" id="CHEBI:30616"/>
    </ligand>
</feature>
<dbReference type="EMBL" id="AP019860">
    <property type="protein sequence ID" value="BBM84765.1"/>
    <property type="molecule type" value="Genomic_DNA"/>
</dbReference>
<dbReference type="AlphaFoldDB" id="A0A5S9IQD7"/>
<dbReference type="PROSITE" id="PS00108">
    <property type="entry name" value="PROTEIN_KINASE_ST"/>
    <property type="match status" value="1"/>
</dbReference>
<proteinExistence type="predicted"/>
<dbReference type="Proteomes" id="UP000326354">
    <property type="component" value="Chromosome"/>
</dbReference>
<name>A0A5S9IQD7_UABAM</name>
<dbReference type="EC" id="2.7.11.1" evidence="1"/>
<dbReference type="InterPro" id="IPR011047">
    <property type="entry name" value="Quinoprotein_ADH-like_sf"/>
</dbReference>
<dbReference type="InterPro" id="IPR008271">
    <property type="entry name" value="Ser/Thr_kinase_AS"/>
</dbReference>
<dbReference type="CDD" id="cd14014">
    <property type="entry name" value="STKc_PknB_like"/>
    <property type="match status" value="1"/>
</dbReference>
<feature type="domain" description="Protein kinase" evidence="10">
    <location>
        <begin position="144"/>
        <end position="403"/>
    </location>
</feature>
<dbReference type="PANTHER" id="PTHR43289">
    <property type="entry name" value="MITOGEN-ACTIVATED PROTEIN KINASE KINASE KINASE 20-RELATED"/>
    <property type="match status" value="1"/>
</dbReference>
<dbReference type="Gene3D" id="3.30.200.20">
    <property type="entry name" value="Phosphorylase Kinase, domain 1"/>
    <property type="match status" value="1"/>
</dbReference>
<evidence type="ECO:0000256" key="4">
    <source>
        <dbReference type="ARBA" id="ARBA00022741"/>
    </source>
</evidence>
<dbReference type="Gene3D" id="2.130.10.10">
    <property type="entry name" value="YVTN repeat-like/Quinoprotein amine dehydrogenase"/>
    <property type="match status" value="3"/>
</dbReference>
<keyword evidence="7" id="KW-0853">WD repeat</keyword>
<keyword evidence="6 8" id="KW-0067">ATP-binding</keyword>
<dbReference type="Pfam" id="PF00400">
    <property type="entry name" value="WD40"/>
    <property type="match status" value="3"/>
</dbReference>
<dbReference type="Gene3D" id="1.10.510.10">
    <property type="entry name" value="Transferase(Phosphotransferase) domain 1"/>
    <property type="match status" value="1"/>
</dbReference>
<dbReference type="SUPFAM" id="SSF56112">
    <property type="entry name" value="Protein kinase-like (PK-like)"/>
    <property type="match status" value="1"/>
</dbReference>
<dbReference type="GO" id="GO:0005524">
    <property type="term" value="F:ATP binding"/>
    <property type="evidence" value="ECO:0007669"/>
    <property type="project" value="UniProtKB-UniRule"/>
</dbReference>
<dbReference type="PROSITE" id="PS00107">
    <property type="entry name" value="PROTEIN_KINASE_ATP"/>
    <property type="match status" value="1"/>
</dbReference>
<evidence type="ECO:0000256" key="6">
    <source>
        <dbReference type="ARBA" id="ARBA00022840"/>
    </source>
</evidence>
<dbReference type="SMART" id="SM00320">
    <property type="entry name" value="WD40"/>
    <property type="match status" value="8"/>
</dbReference>
<keyword evidence="12" id="KW-1185">Reference proteome</keyword>
<keyword evidence="4 8" id="KW-0547">Nucleotide-binding</keyword>
<dbReference type="InterPro" id="IPR015943">
    <property type="entry name" value="WD40/YVTN_repeat-like_dom_sf"/>
</dbReference>
<keyword evidence="2" id="KW-0723">Serine/threonine-protein kinase</keyword>
<dbReference type="CDD" id="cd06503">
    <property type="entry name" value="ATP-synt_Fo_b"/>
    <property type="match status" value="1"/>
</dbReference>
<dbReference type="PROSITE" id="PS50011">
    <property type="entry name" value="PROTEIN_KINASE_DOM"/>
    <property type="match status" value="1"/>
</dbReference>
<evidence type="ECO:0000256" key="7">
    <source>
        <dbReference type="PROSITE-ProRule" id="PRU00221"/>
    </source>
</evidence>
<dbReference type="InterPro" id="IPR017441">
    <property type="entry name" value="Protein_kinase_ATP_BS"/>
</dbReference>
<evidence type="ECO:0000256" key="1">
    <source>
        <dbReference type="ARBA" id="ARBA00012513"/>
    </source>
</evidence>